<dbReference type="InterPro" id="IPR050386">
    <property type="entry name" value="Glycosyl_hydrolase_5"/>
</dbReference>
<evidence type="ECO:0000256" key="5">
    <source>
        <dbReference type="ARBA" id="ARBA00022801"/>
    </source>
</evidence>
<keyword evidence="20" id="KW-1185">Reference proteome</keyword>
<organism evidence="19 20">
    <name type="scientific">Puccinia striiformis</name>
    <dbReference type="NCBI Taxonomy" id="27350"/>
    <lineage>
        <taxon>Eukaryota</taxon>
        <taxon>Fungi</taxon>
        <taxon>Dikarya</taxon>
        <taxon>Basidiomycota</taxon>
        <taxon>Pucciniomycotina</taxon>
        <taxon>Pucciniomycetes</taxon>
        <taxon>Pucciniales</taxon>
        <taxon>Pucciniaceae</taxon>
        <taxon>Puccinia</taxon>
    </lineage>
</organism>
<keyword evidence="8 17" id="KW-0472">Membrane</keyword>
<dbReference type="OrthoDB" id="62120at2759"/>
<dbReference type="VEuPathDB" id="FungiDB:PSTT_08314"/>
<dbReference type="VEuPathDB" id="FungiDB:PSHT_02644"/>
<dbReference type="EMBL" id="PKSM01000023">
    <property type="protein sequence ID" value="POW21209.1"/>
    <property type="molecule type" value="Genomic_DNA"/>
</dbReference>
<keyword evidence="3" id="KW-1003">Cell membrane</keyword>
<keyword evidence="7 17" id="KW-1133">Transmembrane helix</keyword>
<evidence type="ECO:0000313" key="20">
    <source>
        <dbReference type="Proteomes" id="UP000238274"/>
    </source>
</evidence>
<keyword evidence="6" id="KW-0735">Signal-anchor</keyword>
<feature type="transmembrane region" description="Helical" evidence="17">
    <location>
        <begin position="120"/>
        <end position="142"/>
    </location>
</feature>
<reference evidence="20" key="3">
    <citation type="journal article" date="2018" name="Mol. Plant Microbe Interact.">
        <title>Genome sequence resources for the wheat stripe rust pathogen (Puccinia striiformis f. sp. tritici) and the barley stripe rust pathogen (Puccinia striiformis f. sp. hordei).</title>
        <authorList>
            <person name="Xia C."/>
            <person name="Wang M."/>
            <person name="Yin C."/>
            <person name="Cornejo O.E."/>
            <person name="Hulbert S.H."/>
            <person name="Chen X."/>
        </authorList>
    </citation>
    <scope>NUCLEOTIDE SEQUENCE [LARGE SCALE GENOMIC DNA]</scope>
    <source>
        <strain evidence="20">93TX-2</strain>
    </source>
</reference>
<dbReference type="InterPro" id="IPR017853">
    <property type="entry name" value="GH"/>
</dbReference>
<evidence type="ECO:0000259" key="18">
    <source>
        <dbReference type="Pfam" id="PF00150"/>
    </source>
</evidence>
<dbReference type="GO" id="GO:0009251">
    <property type="term" value="P:glucan catabolic process"/>
    <property type="evidence" value="ECO:0007669"/>
    <property type="project" value="TreeGrafter"/>
</dbReference>
<dbReference type="FunFam" id="3.20.20.80:FF:000033">
    <property type="entry name" value="Glucan 1,3-beta-glucosidase A"/>
    <property type="match status" value="1"/>
</dbReference>
<feature type="compositionally biased region" description="Polar residues" evidence="16">
    <location>
        <begin position="79"/>
        <end position="93"/>
    </location>
</feature>
<evidence type="ECO:0000256" key="10">
    <source>
        <dbReference type="ARBA" id="ARBA00023295"/>
    </source>
</evidence>
<evidence type="ECO:0000256" key="13">
    <source>
        <dbReference type="ARBA" id="ARBA00037126"/>
    </source>
</evidence>
<dbReference type="GO" id="GO:0009986">
    <property type="term" value="C:cell surface"/>
    <property type="evidence" value="ECO:0007669"/>
    <property type="project" value="TreeGrafter"/>
</dbReference>
<evidence type="ECO:0000313" key="19">
    <source>
        <dbReference type="EMBL" id="POW21209.1"/>
    </source>
</evidence>
<evidence type="ECO:0000256" key="7">
    <source>
        <dbReference type="ARBA" id="ARBA00022989"/>
    </source>
</evidence>
<dbReference type="GO" id="GO:0005886">
    <property type="term" value="C:plasma membrane"/>
    <property type="evidence" value="ECO:0007669"/>
    <property type="project" value="UniProtKB-SubCell"/>
</dbReference>
<evidence type="ECO:0000256" key="14">
    <source>
        <dbReference type="ARBA" id="ARBA00038929"/>
    </source>
</evidence>
<comment type="caution">
    <text evidence="19">The sequence shown here is derived from an EMBL/GenBank/DDBJ whole genome shotgun (WGS) entry which is preliminary data.</text>
</comment>
<proteinExistence type="inferred from homology"/>
<dbReference type="GO" id="GO:0071555">
    <property type="term" value="P:cell wall organization"/>
    <property type="evidence" value="ECO:0007669"/>
    <property type="project" value="UniProtKB-KW"/>
</dbReference>
<dbReference type="Gene3D" id="3.20.20.80">
    <property type="entry name" value="Glycosidases"/>
    <property type="match status" value="1"/>
</dbReference>
<keyword evidence="5" id="KW-0378">Hydrolase</keyword>
<evidence type="ECO:0000256" key="2">
    <source>
        <dbReference type="ARBA" id="ARBA00005641"/>
    </source>
</evidence>
<feature type="domain" description="Glycoside hydrolase family 5" evidence="18">
    <location>
        <begin position="278"/>
        <end position="473"/>
    </location>
</feature>
<evidence type="ECO:0000256" key="8">
    <source>
        <dbReference type="ARBA" id="ARBA00023136"/>
    </source>
</evidence>
<evidence type="ECO:0000256" key="16">
    <source>
        <dbReference type="SAM" id="MobiDB-lite"/>
    </source>
</evidence>
<dbReference type="Proteomes" id="UP000238274">
    <property type="component" value="Unassembled WGS sequence"/>
</dbReference>
<evidence type="ECO:0000256" key="17">
    <source>
        <dbReference type="SAM" id="Phobius"/>
    </source>
</evidence>
<comment type="function">
    <text evidence="13">Glucosidase involved in the degradation of cellulosic biomass. Active on lichenan.</text>
</comment>
<dbReference type="Pfam" id="PF00150">
    <property type="entry name" value="Cellulase"/>
    <property type="match status" value="1"/>
</dbReference>
<comment type="subcellular location">
    <subcellularLocation>
        <location evidence="1">Cell membrane</location>
        <topology evidence="1">Single-pass type II membrane protein</topology>
    </subcellularLocation>
</comment>
<sequence>MSEDIPLTAPTHPRDPYDVIYEGSEHQATPRFLGAAMRDYRPVSGLSNYTDTSSLNSRIIDDTYDPSAPFMPDPGEDPSGTQSRTGLTTNVTSKEYDPNSFDDQINSGNGSPKKKSRNRLIGCIAITVALGLILAVILGSVFGTRSNKNKLADGSEDHATAGSGGASAGKGGKLWGVGGDTIKTEDGHSFLYNNTFGGTWVSIPFNDTARAQGDQPSLEETWDYSNNRMLGVNLGGWLVLEPFITPSLFEPYANSAHPVVDEWTLCETLGTKAASTIENHYKTFITEQDFADIASAGLNWVRLPVAWWMIETLGNEPFVTGVSFKYFLKAITWARKYGLRINLDLHACPGSQNGWNHSGKLGTIGFLRGTMGIANAQRTLNYVRTLTQFISQSQYKHVIPTFSVLNEAQTGIIGSGAMRSWYYQVYQMIRNIGGTGTGNGPFMVIHDGFSGPNSWNGFLQGADRLGLDTHTYFCFGNQNTDTAAMNSIKPCQQLASFANSTMGGFGLSITGEFSLAINDCGLYVNNVGSGPGLREHIRMQLLQMHNINELFICTRIGVPIVLNLTISLRPHILFYLSQWLDDRQWTPEMKNGFADMAQTQQDVMRNSFFWTWKIGPSTKQDNVPNPMWNYQGGLRNSYIRQDARGSNGRCAAVSAAQGVTYAPKIVSGDLDTWQVGGQGAGQILASEVQKYSQFPDVIGGGPGGLNYPAASLHRYVASGNPVTLVPSPVANGANHITAGSGWTNSQDTAKSWIAQPGCQYPDPWGGVSAPAPIHPSGLCLLEL</sequence>
<dbReference type="GO" id="GO:0004338">
    <property type="term" value="F:glucan exo-1,3-beta-glucosidase activity"/>
    <property type="evidence" value="ECO:0007669"/>
    <property type="project" value="UniProtKB-EC"/>
</dbReference>
<evidence type="ECO:0000256" key="4">
    <source>
        <dbReference type="ARBA" id="ARBA00022692"/>
    </source>
</evidence>
<gene>
    <name evidence="19" type="ORF">PSHT_02644</name>
</gene>
<name>A0A2S4WHJ2_9BASI</name>
<feature type="region of interest" description="Disordered" evidence="16">
    <location>
        <begin position="57"/>
        <end position="116"/>
    </location>
</feature>
<dbReference type="SUPFAM" id="SSF51445">
    <property type="entry name" value="(Trans)glycosidases"/>
    <property type="match status" value="1"/>
</dbReference>
<keyword evidence="4 17" id="KW-0812">Transmembrane</keyword>
<evidence type="ECO:0000256" key="11">
    <source>
        <dbReference type="ARBA" id="ARBA00023316"/>
    </source>
</evidence>
<dbReference type="AlphaFoldDB" id="A0A2S4WHJ2"/>
<evidence type="ECO:0000256" key="12">
    <source>
        <dbReference type="ARBA" id="ARBA00036824"/>
    </source>
</evidence>
<comment type="similarity">
    <text evidence="2">Belongs to the glycosyl hydrolase 5 (cellulase A) family.</text>
</comment>
<keyword evidence="11" id="KW-0961">Cell wall biogenesis/degradation</keyword>
<evidence type="ECO:0000256" key="15">
    <source>
        <dbReference type="ARBA" id="ARBA00041260"/>
    </source>
</evidence>
<dbReference type="EC" id="3.2.1.58" evidence="14"/>
<dbReference type="PANTHER" id="PTHR31297:SF34">
    <property type="entry name" value="GLUCAN 1,3-BETA-GLUCOSIDASE 2"/>
    <property type="match status" value="1"/>
</dbReference>
<dbReference type="GO" id="GO:0005576">
    <property type="term" value="C:extracellular region"/>
    <property type="evidence" value="ECO:0007669"/>
    <property type="project" value="TreeGrafter"/>
</dbReference>
<accession>A0A2S4WHJ2</accession>
<dbReference type="InterPro" id="IPR001547">
    <property type="entry name" value="Glyco_hydro_5"/>
</dbReference>
<keyword evidence="9" id="KW-0325">Glycoprotein</keyword>
<evidence type="ECO:0000256" key="1">
    <source>
        <dbReference type="ARBA" id="ARBA00004401"/>
    </source>
</evidence>
<comment type="catalytic activity">
    <reaction evidence="12">
        <text>Successive hydrolysis of beta-D-glucose units from the non-reducing ends of (1-&gt;3)-beta-D-glucans, releasing alpha-glucose.</text>
        <dbReference type="EC" id="3.2.1.58"/>
    </reaction>
</comment>
<dbReference type="PANTHER" id="PTHR31297">
    <property type="entry name" value="GLUCAN ENDO-1,6-BETA-GLUCOSIDASE B"/>
    <property type="match status" value="1"/>
</dbReference>
<evidence type="ECO:0000256" key="9">
    <source>
        <dbReference type="ARBA" id="ARBA00023180"/>
    </source>
</evidence>
<protein>
    <recommendedName>
        <fullName evidence="14">glucan 1,3-beta-glucosidase</fullName>
        <ecNumber evidence="14">3.2.1.58</ecNumber>
    </recommendedName>
    <alternativeName>
        <fullName evidence="15">Exo-1,3-beta-glucanase D</fullName>
    </alternativeName>
</protein>
<feature type="compositionally biased region" description="Polar residues" evidence="16">
    <location>
        <begin position="101"/>
        <end position="110"/>
    </location>
</feature>
<keyword evidence="10" id="KW-0326">Glycosidase</keyword>
<evidence type="ECO:0000256" key="6">
    <source>
        <dbReference type="ARBA" id="ARBA00022968"/>
    </source>
</evidence>
<evidence type="ECO:0000256" key="3">
    <source>
        <dbReference type="ARBA" id="ARBA00022475"/>
    </source>
</evidence>
<reference evidence="19 20" key="1">
    <citation type="submission" date="2017-12" db="EMBL/GenBank/DDBJ databases">
        <title>Gene loss provides genomic basis for host adaptation in cereal stripe rust fungi.</title>
        <authorList>
            <person name="Xia C."/>
        </authorList>
    </citation>
    <scope>NUCLEOTIDE SEQUENCE [LARGE SCALE GENOMIC DNA]</scope>
    <source>
        <strain evidence="19 20">93TX-2</strain>
    </source>
</reference>
<reference evidence="20" key="2">
    <citation type="journal article" date="2018" name="BMC Genomics">
        <title>Genomic insights into host adaptation between the wheat stripe rust pathogen (Puccinia striiformis f. sp. tritici) and the barley stripe rust pathogen (Puccinia striiformis f. sp. hordei).</title>
        <authorList>
            <person name="Xia C."/>
            <person name="Wang M."/>
            <person name="Yin C."/>
            <person name="Cornejo O.E."/>
            <person name="Hulbert S.H."/>
            <person name="Chen X."/>
        </authorList>
    </citation>
    <scope>NUCLEOTIDE SEQUENCE [LARGE SCALE GENOMIC DNA]</scope>
    <source>
        <strain evidence="20">93TX-2</strain>
    </source>
</reference>